<dbReference type="OMA" id="YRREPLM"/>
<feature type="compositionally biased region" description="Basic residues" evidence="1">
    <location>
        <begin position="146"/>
        <end position="172"/>
    </location>
</feature>
<feature type="compositionally biased region" description="Low complexity" evidence="1">
    <location>
        <begin position="256"/>
        <end position="275"/>
    </location>
</feature>
<organism evidence="3 4">
    <name type="scientific">Ophiostoma piceae (strain UAMH 11346)</name>
    <name type="common">Sap stain fungus</name>
    <dbReference type="NCBI Taxonomy" id="1262450"/>
    <lineage>
        <taxon>Eukaryota</taxon>
        <taxon>Fungi</taxon>
        <taxon>Dikarya</taxon>
        <taxon>Ascomycota</taxon>
        <taxon>Pezizomycotina</taxon>
        <taxon>Sordariomycetes</taxon>
        <taxon>Sordariomycetidae</taxon>
        <taxon>Ophiostomatales</taxon>
        <taxon>Ophiostomataceae</taxon>
        <taxon>Ophiostoma</taxon>
    </lineage>
</organism>
<reference evidence="3 4" key="1">
    <citation type="journal article" date="2013" name="BMC Genomics">
        <title>The genome and transcriptome of the pine saprophyte Ophiostoma piceae, and a comparison with the bark beetle-associated pine pathogen Grosmannia clavigera.</title>
        <authorList>
            <person name="Haridas S."/>
            <person name="Wang Y."/>
            <person name="Lim L."/>
            <person name="Massoumi Alamouti S."/>
            <person name="Jackman S."/>
            <person name="Docking R."/>
            <person name="Robertson G."/>
            <person name="Birol I."/>
            <person name="Bohlmann J."/>
            <person name="Breuil C."/>
        </authorList>
    </citation>
    <scope>NUCLEOTIDE SEQUENCE [LARGE SCALE GENOMIC DNA]</scope>
    <source>
        <strain evidence="3 4">UAMH 11346</strain>
    </source>
</reference>
<keyword evidence="2" id="KW-1133">Transmembrane helix</keyword>
<accession>S3C9S6</accession>
<protein>
    <submittedName>
        <fullName evidence="3">Uncharacterized protein</fullName>
    </submittedName>
</protein>
<evidence type="ECO:0000313" key="3">
    <source>
        <dbReference type="EMBL" id="EPE08686.1"/>
    </source>
</evidence>
<sequence>MAPTFRPARARRPRSDSALARRDGQLLDTVRDNAALSSPATISPTPILANDVPSTTLLDRSVKTSLVPAGYGNTQSGPSSGTVVGITLGAVAGFLLFIALIYACVNYGTFGLFGGFGRGKSSRSGSTFFASTNASSVLEASSYVSRRVHEHKRDRRRSSGSKRHRRHSHKARPIIVDPPMERVVIKEHIRRTSRPAPRPRPGPSIVETASDGSGDDEIIVEEEIEEDRRRRQRSRVESDDDSEDEVVVIEEDSSRVSRPPRSSRGGSSRMSSRRR</sequence>
<feature type="region of interest" description="Disordered" evidence="1">
    <location>
        <begin position="145"/>
        <end position="275"/>
    </location>
</feature>
<proteinExistence type="predicted"/>
<dbReference type="EMBL" id="KE148148">
    <property type="protein sequence ID" value="EPE08686.1"/>
    <property type="molecule type" value="Genomic_DNA"/>
</dbReference>
<feature type="compositionally biased region" description="Acidic residues" evidence="1">
    <location>
        <begin position="238"/>
        <end position="251"/>
    </location>
</feature>
<dbReference type="HOGENOM" id="CLU_1012290_0_0_1"/>
<dbReference type="OrthoDB" id="5423884at2759"/>
<name>S3C9S6_OPHP1</name>
<keyword evidence="2" id="KW-0812">Transmembrane</keyword>
<gene>
    <name evidence="3" type="ORF">F503_04273</name>
</gene>
<keyword evidence="2" id="KW-0472">Membrane</keyword>
<evidence type="ECO:0000256" key="1">
    <source>
        <dbReference type="SAM" id="MobiDB-lite"/>
    </source>
</evidence>
<dbReference type="Proteomes" id="UP000016923">
    <property type="component" value="Unassembled WGS sequence"/>
</dbReference>
<evidence type="ECO:0000313" key="4">
    <source>
        <dbReference type="Proteomes" id="UP000016923"/>
    </source>
</evidence>
<feature type="region of interest" description="Disordered" evidence="1">
    <location>
        <begin position="1"/>
        <end position="20"/>
    </location>
</feature>
<dbReference type="AlphaFoldDB" id="S3C9S6"/>
<feature type="compositionally biased region" description="Acidic residues" evidence="1">
    <location>
        <begin position="213"/>
        <end position="225"/>
    </location>
</feature>
<keyword evidence="4" id="KW-1185">Reference proteome</keyword>
<dbReference type="eggNOG" id="ENOG502SSR4">
    <property type="taxonomic scope" value="Eukaryota"/>
</dbReference>
<feature type="transmembrane region" description="Helical" evidence="2">
    <location>
        <begin position="86"/>
        <end position="113"/>
    </location>
</feature>
<dbReference type="VEuPathDB" id="FungiDB:F503_04273"/>
<evidence type="ECO:0000256" key="2">
    <source>
        <dbReference type="SAM" id="Phobius"/>
    </source>
</evidence>
<feature type="compositionally biased region" description="Basic and acidic residues" evidence="1">
    <location>
        <begin position="226"/>
        <end position="237"/>
    </location>
</feature>